<organism evidence="2 3">
    <name type="scientific">Syphacia muris</name>
    <dbReference type="NCBI Taxonomy" id="451379"/>
    <lineage>
        <taxon>Eukaryota</taxon>
        <taxon>Metazoa</taxon>
        <taxon>Ecdysozoa</taxon>
        <taxon>Nematoda</taxon>
        <taxon>Chromadorea</taxon>
        <taxon>Rhabditida</taxon>
        <taxon>Spirurina</taxon>
        <taxon>Oxyuridomorpha</taxon>
        <taxon>Oxyuroidea</taxon>
        <taxon>Oxyuridae</taxon>
        <taxon>Syphacia</taxon>
    </lineage>
</organism>
<accession>A0A0N5A8B3</accession>
<name>A0A0N5A8B3_9BILA</name>
<evidence type="ECO:0000313" key="3">
    <source>
        <dbReference type="WBParaSite" id="SMUV_0000030501-mRNA-1"/>
    </source>
</evidence>
<sequence>MKRGRVFQKPSDYYGTSQKTVLAKSVDRKTAAKLANLGGFRDFVSDNSYDPDVSGPGCSTTNEISTNEKNKIEAKILKAEMKGNTELVKKLREKLENLLKGTASIASDTRILMKTNQKTGLITPVTQKHLQSQTLEKDGKRNLGSVESVYHSERSVKEMVMAEKEMSAEDQLSMFGRAVKSADRRTDDDWVVDDMLLSAKKRKKQEERDERKKEAKVIQGAEV</sequence>
<dbReference type="STRING" id="451379.A0A0N5A8B3"/>
<keyword evidence="2" id="KW-1185">Reference proteome</keyword>
<dbReference type="WBParaSite" id="SMUV_0000030501-mRNA-1">
    <property type="protein sequence ID" value="SMUV_0000030501-mRNA-1"/>
    <property type="gene ID" value="SMUV_0000030501"/>
</dbReference>
<evidence type="ECO:0000256" key="1">
    <source>
        <dbReference type="SAM" id="MobiDB-lite"/>
    </source>
</evidence>
<evidence type="ECO:0000313" key="2">
    <source>
        <dbReference type="Proteomes" id="UP000046393"/>
    </source>
</evidence>
<dbReference type="Proteomes" id="UP000046393">
    <property type="component" value="Unplaced"/>
</dbReference>
<reference evidence="3" key="1">
    <citation type="submission" date="2017-02" db="UniProtKB">
        <authorList>
            <consortium name="WormBaseParasite"/>
        </authorList>
    </citation>
    <scope>IDENTIFICATION</scope>
</reference>
<feature type="compositionally biased region" description="Basic and acidic residues" evidence="1">
    <location>
        <begin position="204"/>
        <end position="216"/>
    </location>
</feature>
<protein>
    <submittedName>
        <fullName evidence="3">RRP15-like protein</fullName>
    </submittedName>
</protein>
<proteinExistence type="predicted"/>
<dbReference type="AlphaFoldDB" id="A0A0N5A8B3"/>
<feature type="region of interest" description="Disordered" evidence="1">
    <location>
        <begin position="202"/>
        <end position="223"/>
    </location>
</feature>